<evidence type="ECO:0000313" key="3">
    <source>
        <dbReference type="Proteomes" id="UP000215127"/>
    </source>
</evidence>
<dbReference type="AlphaFoldDB" id="A0A1X7RSL6"/>
<keyword evidence="3" id="KW-1185">Reference proteome</keyword>
<sequence>MRSILQGLLAFALAVGVQARVVCGGIGDLCKAGPSCCNYPITNCFQDGQYPRCHTACGNWNFGFCPDGKQTLQKLQRTYVIMALLSITAA</sequence>
<feature type="chain" id="PRO_5013072859" description="AvrStb6" evidence="1">
    <location>
        <begin position="20"/>
        <end position="90"/>
    </location>
</feature>
<name>A0A1X7RSL6_ZYMT9</name>
<evidence type="ECO:0000313" key="2">
    <source>
        <dbReference type="EMBL" id="SMQ50433.1"/>
    </source>
</evidence>
<evidence type="ECO:0000256" key="1">
    <source>
        <dbReference type="SAM" id="SignalP"/>
    </source>
</evidence>
<accession>A0A1X7RSL6</accession>
<keyword evidence="1" id="KW-0732">Signal</keyword>
<organism evidence="2 3">
    <name type="scientific">Zymoseptoria tritici (strain ST99CH_3D7)</name>
    <dbReference type="NCBI Taxonomy" id="1276538"/>
    <lineage>
        <taxon>Eukaryota</taxon>
        <taxon>Fungi</taxon>
        <taxon>Dikarya</taxon>
        <taxon>Ascomycota</taxon>
        <taxon>Pezizomycotina</taxon>
        <taxon>Dothideomycetes</taxon>
        <taxon>Dothideomycetidae</taxon>
        <taxon>Mycosphaerellales</taxon>
        <taxon>Mycosphaerellaceae</taxon>
        <taxon>Zymoseptoria</taxon>
    </lineage>
</organism>
<evidence type="ECO:0008006" key="4">
    <source>
        <dbReference type="Google" id="ProtNLM"/>
    </source>
</evidence>
<feature type="signal peptide" evidence="1">
    <location>
        <begin position="1"/>
        <end position="19"/>
    </location>
</feature>
<dbReference type="Proteomes" id="UP000215127">
    <property type="component" value="Chromosome 5"/>
</dbReference>
<dbReference type="EMBL" id="LT853696">
    <property type="protein sequence ID" value="SMQ50433.1"/>
    <property type="molecule type" value="Genomic_DNA"/>
</dbReference>
<reference evidence="2 3" key="1">
    <citation type="submission" date="2016-06" db="EMBL/GenBank/DDBJ databases">
        <authorList>
            <person name="Kjaerup R.B."/>
            <person name="Dalgaard T.S."/>
            <person name="Juul-Madsen H.R."/>
        </authorList>
    </citation>
    <scope>NUCLEOTIDE SEQUENCE [LARGE SCALE GENOMIC DNA]</scope>
</reference>
<protein>
    <recommendedName>
        <fullName evidence="4">AvrStb6</fullName>
    </recommendedName>
</protein>
<proteinExistence type="predicted"/>
<gene>
    <name evidence="2" type="ORF">ZT3D7_G5586</name>
</gene>